<feature type="compositionally biased region" description="Basic residues" evidence="1">
    <location>
        <begin position="30"/>
        <end position="40"/>
    </location>
</feature>
<accession>A0A6J7AVI8</accession>
<sequence length="254" mass="28942">MKGQWTRTEHDIDADNRQPGAGLAGGPVDHRRRHPPHRASRPVDLTRSGQIRGPGAAGRGDRRAEHLGLRRCHRRWRRHVCGGRPRRQQAPRSELRQHELRRHPTGGVRHPRTRDAHGPARYLGPDHLPQHVRLRRAEVRRAAGRGAAAPHGADLQRRLRRDAIRHEQPTLRHGDPPVVGRQGVGRRDTPLPRDGHAGRELRHRTARHRTTRPRPAALGPAVGRVRRTINARELPHRREHRHHVVVRIVTLAVA</sequence>
<feature type="region of interest" description="Disordered" evidence="1">
    <location>
        <begin position="169"/>
        <end position="197"/>
    </location>
</feature>
<evidence type="ECO:0000313" key="2">
    <source>
        <dbReference type="EMBL" id="CAB4836328.1"/>
    </source>
</evidence>
<protein>
    <submittedName>
        <fullName evidence="2">Unannotated protein</fullName>
    </submittedName>
</protein>
<organism evidence="2">
    <name type="scientific">freshwater metagenome</name>
    <dbReference type="NCBI Taxonomy" id="449393"/>
    <lineage>
        <taxon>unclassified sequences</taxon>
        <taxon>metagenomes</taxon>
        <taxon>ecological metagenomes</taxon>
    </lineage>
</organism>
<gene>
    <name evidence="2" type="ORF">UFOPK3139_02803</name>
</gene>
<dbReference type="AlphaFoldDB" id="A0A6J7AVI8"/>
<feature type="region of interest" description="Disordered" evidence="1">
    <location>
        <begin position="1"/>
        <end position="66"/>
    </location>
</feature>
<proteinExistence type="predicted"/>
<evidence type="ECO:0000256" key="1">
    <source>
        <dbReference type="SAM" id="MobiDB-lite"/>
    </source>
</evidence>
<name>A0A6J7AVI8_9ZZZZ</name>
<feature type="region of interest" description="Disordered" evidence="1">
    <location>
        <begin position="80"/>
        <end position="126"/>
    </location>
</feature>
<dbReference type="EMBL" id="CAFABA010000165">
    <property type="protein sequence ID" value="CAB4836328.1"/>
    <property type="molecule type" value="Genomic_DNA"/>
</dbReference>
<feature type="compositionally biased region" description="Basic residues" evidence="1">
    <location>
        <begin position="99"/>
        <end position="112"/>
    </location>
</feature>
<feature type="compositionally biased region" description="Basic and acidic residues" evidence="1">
    <location>
        <begin position="185"/>
        <end position="197"/>
    </location>
</feature>
<feature type="compositionally biased region" description="Basic residues" evidence="1">
    <location>
        <begin position="80"/>
        <end position="89"/>
    </location>
</feature>
<reference evidence="2" key="1">
    <citation type="submission" date="2020-05" db="EMBL/GenBank/DDBJ databases">
        <authorList>
            <person name="Chiriac C."/>
            <person name="Salcher M."/>
            <person name="Ghai R."/>
            <person name="Kavagutti S V."/>
        </authorList>
    </citation>
    <scope>NUCLEOTIDE SEQUENCE</scope>
</reference>
<feature type="compositionally biased region" description="Basic and acidic residues" evidence="1">
    <location>
        <begin position="7"/>
        <end position="16"/>
    </location>
</feature>